<keyword evidence="1" id="KW-1133">Transmembrane helix</keyword>
<reference evidence="2 3" key="1">
    <citation type="submission" date="2016-10" db="EMBL/GenBank/DDBJ databases">
        <authorList>
            <person name="de Groot N.N."/>
        </authorList>
    </citation>
    <scope>NUCLEOTIDE SEQUENCE [LARGE SCALE GENOMIC DNA]</scope>
    <source>
        <strain evidence="2 3">DSM 43067</strain>
    </source>
</reference>
<accession>A0A1I5V6X2</accession>
<proteinExistence type="predicted"/>
<dbReference type="GeneID" id="99653633"/>
<dbReference type="EMBL" id="FOVH01000021">
    <property type="protein sequence ID" value="SFQ03132.1"/>
    <property type="molecule type" value="Genomic_DNA"/>
</dbReference>
<evidence type="ECO:0000256" key="1">
    <source>
        <dbReference type="SAM" id="Phobius"/>
    </source>
</evidence>
<gene>
    <name evidence="2" type="ORF">SAMN04489713_12113</name>
</gene>
<name>A0A1I5V6X2_9ACTN</name>
<keyword evidence="1" id="KW-0472">Membrane</keyword>
<evidence type="ECO:0000313" key="2">
    <source>
        <dbReference type="EMBL" id="SFQ03132.1"/>
    </source>
</evidence>
<protein>
    <submittedName>
        <fullName evidence="2">Uncharacterized protein</fullName>
    </submittedName>
</protein>
<keyword evidence="1" id="KW-0812">Transmembrane</keyword>
<sequence length="40" mass="3872">MASSGSGKPGMSGPKGFAVVIGGMLLVMLVLWGIAALVAP</sequence>
<dbReference type="InParanoid" id="A0A1I5V6X2"/>
<keyword evidence="3" id="KW-1185">Reference proteome</keyword>
<feature type="transmembrane region" description="Helical" evidence="1">
    <location>
        <begin position="16"/>
        <end position="39"/>
    </location>
</feature>
<organism evidence="2 3">
    <name type="scientific">Actinomadura madurae</name>
    <dbReference type="NCBI Taxonomy" id="1993"/>
    <lineage>
        <taxon>Bacteria</taxon>
        <taxon>Bacillati</taxon>
        <taxon>Actinomycetota</taxon>
        <taxon>Actinomycetes</taxon>
        <taxon>Streptosporangiales</taxon>
        <taxon>Thermomonosporaceae</taxon>
        <taxon>Actinomadura</taxon>
    </lineage>
</organism>
<evidence type="ECO:0000313" key="3">
    <source>
        <dbReference type="Proteomes" id="UP000183413"/>
    </source>
</evidence>
<dbReference type="Proteomes" id="UP000183413">
    <property type="component" value="Unassembled WGS sequence"/>
</dbReference>
<dbReference type="RefSeq" id="WP_255270371.1">
    <property type="nucleotide sequence ID" value="NZ_CP083237.1"/>
</dbReference>
<dbReference type="AlphaFoldDB" id="A0A1I5V6X2"/>
<dbReference type="STRING" id="1993.SAMN04489713_12113"/>